<dbReference type="Proteomes" id="UP000515498">
    <property type="component" value="Chromosome"/>
</dbReference>
<proteinExistence type="predicted"/>
<dbReference type="AlphaFoldDB" id="A0A7G8P9F1"/>
<organism evidence="1 2">
    <name type="scientific">Mycolicibacterium fluoranthenivorans</name>
    <dbReference type="NCBI Taxonomy" id="258505"/>
    <lineage>
        <taxon>Bacteria</taxon>
        <taxon>Bacillati</taxon>
        <taxon>Actinomycetota</taxon>
        <taxon>Actinomycetes</taxon>
        <taxon>Mycobacteriales</taxon>
        <taxon>Mycobacteriaceae</taxon>
        <taxon>Mycolicibacterium</taxon>
    </lineage>
</organism>
<protein>
    <submittedName>
        <fullName evidence="1">Uncharacterized protein</fullName>
    </submittedName>
</protein>
<name>A0A7G8P9F1_9MYCO</name>
<dbReference type="EMBL" id="CP059894">
    <property type="protein sequence ID" value="QNJ90967.1"/>
    <property type="molecule type" value="Genomic_DNA"/>
</dbReference>
<dbReference type="KEGG" id="mflu:HZU40_22390"/>
<evidence type="ECO:0000313" key="2">
    <source>
        <dbReference type="Proteomes" id="UP000515498"/>
    </source>
</evidence>
<sequence>MPQVAPTCQLIRDELRAPLVWMIHPVHGGKGIVTCTGQDDESFNALYVYDLVDRTPAALSAVHAATERQIAAGIRRT</sequence>
<reference evidence="1 2" key="1">
    <citation type="submission" date="2020-07" db="EMBL/GenBank/DDBJ databases">
        <title>Draft genome sequence of four isobutane-metabolizing strains capable of cometabolically degrading diverse ether contaminants.</title>
        <authorList>
            <person name="Chen W."/>
            <person name="Faulkner N."/>
            <person name="Smith C."/>
            <person name="Hyman M."/>
        </authorList>
    </citation>
    <scope>NUCLEOTIDE SEQUENCE [LARGE SCALE GENOMIC DNA]</scope>
    <source>
        <strain evidence="1 2">2A</strain>
    </source>
</reference>
<accession>A0A7G8P9F1</accession>
<evidence type="ECO:0000313" key="1">
    <source>
        <dbReference type="EMBL" id="QNJ90967.1"/>
    </source>
</evidence>
<gene>
    <name evidence="1" type="ORF">HZU40_22390</name>
</gene>
<dbReference type="RefSeq" id="WP_187095841.1">
    <property type="nucleotide sequence ID" value="NZ_CP059894.1"/>
</dbReference>